<evidence type="ECO:0000313" key="2">
    <source>
        <dbReference type="Proteomes" id="UP000007089"/>
    </source>
</evidence>
<reference evidence="1" key="1">
    <citation type="submission" date="2009-01" db="EMBL/GenBank/DDBJ databases">
        <title>Complete sequence of Anaeromyxobacter dehalogenans 2CP-1.</title>
        <authorList>
            <consortium name="US DOE Joint Genome Institute"/>
            <person name="Lucas S."/>
            <person name="Copeland A."/>
            <person name="Lapidus A."/>
            <person name="Glavina del Rio T."/>
            <person name="Dalin E."/>
            <person name="Tice H."/>
            <person name="Bruce D."/>
            <person name="Goodwin L."/>
            <person name="Pitluck S."/>
            <person name="Saunders E."/>
            <person name="Brettin T."/>
            <person name="Detter J.C."/>
            <person name="Han C."/>
            <person name="Larimer F."/>
            <person name="Land M."/>
            <person name="Hauser L."/>
            <person name="Kyrpides N."/>
            <person name="Ovchinnikova G."/>
            <person name="Beliaev A.S."/>
            <person name="Richardson P."/>
        </authorList>
    </citation>
    <scope>NUCLEOTIDE SEQUENCE</scope>
    <source>
        <strain evidence="1">2CP-1</strain>
    </source>
</reference>
<dbReference type="KEGG" id="acp:A2cp1_1118"/>
<sequence length="57" mass="6501">MLYTKAARFTDLDDAIEKLFEDVQLEIVCCELCGDYHPPDIHMQPITPYDGAEPEEA</sequence>
<dbReference type="HOGENOM" id="CLU_2986424_0_0_7"/>
<organism evidence="1 2">
    <name type="scientific">Anaeromyxobacter dehalogenans (strain ATCC BAA-258 / DSM 21875 / 2CP-1)</name>
    <dbReference type="NCBI Taxonomy" id="455488"/>
    <lineage>
        <taxon>Bacteria</taxon>
        <taxon>Pseudomonadati</taxon>
        <taxon>Myxococcota</taxon>
        <taxon>Myxococcia</taxon>
        <taxon>Myxococcales</taxon>
        <taxon>Cystobacterineae</taxon>
        <taxon>Anaeromyxobacteraceae</taxon>
        <taxon>Anaeromyxobacter</taxon>
    </lineage>
</organism>
<evidence type="ECO:0000313" key="1">
    <source>
        <dbReference type="EMBL" id="ACL64463.1"/>
    </source>
</evidence>
<dbReference type="AlphaFoldDB" id="B8JFA6"/>
<name>B8JFA6_ANAD2</name>
<proteinExistence type="predicted"/>
<dbReference type="EMBL" id="CP001359">
    <property type="protein sequence ID" value="ACL64463.1"/>
    <property type="molecule type" value="Genomic_DNA"/>
</dbReference>
<protein>
    <submittedName>
        <fullName evidence="1">Uncharacterized protein</fullName>
    </submittedName>
</protein>
<accession>B8JFA6</accession>
<dbReference type="RefSeq" id="WP_012632455.1">
    <property type="nucleotide sequence ID" value="NC_011891.1"/>
</dbReference>
<dbReference type="Proteomes" id="UP000007089">
    <property type="component" value="Chromosome"/>
</dbReference>
<gene>
    <name evidence="1" type="ordered locus">A2cp1_1118</name>
</gene>
<keyword evidence="2" id="KW-1185">Reference proteome</keyword>